<feature type="coiled-coil region" evidence="1">
    <location>
        <begin position="161"/>
        <end position="188"/>
    </location>
</feature>
<evidence type="ECO:0000256" key="1">
    <source>
        <dbReference type="SAM" id="Coils"/>
    </source>
</evidence>
<organism evidence="3">
    <name type="scientific">Tanacetum cinerariifolium</name>
    <name type="common">Dalmatian daisy</name>
    <name type="synonym">Chrysanthemum cinerariifolium</name>
    <dbReference type="NCBI Taxonomy" id="118510"/>
    <lineage>
        <taxon>Eukaryota</taxon>
        <taxon>Viridiplantae</taxon>
        <taxon>Streptophyta</taxon>
        <taxon>Embryophyta</taxon>
        <taxon>Tracheophyta</taxon>
        <taxon>Spermatophyta</taxon>
        <taxon>Magnoliopsida</taxon>
        <taxon>eudicotyledons</taxon>
        <taxon>Gunneridae</taxon>
        <taxon>Pentapetalae</taxon>
        <taxon>asterids</taxon>
        <taxon>campanulids</taxon>
        <taxon>Asterales</taxon>
        <taxon>Asteraceae</taxon>
        <taxon>Asteroideae</taxon>
        <taxon>Anthemideae</taxon>
        <taxon>Anthemidinae</taxon>
        <taxon>Tanacetum</taxon>
    </lineage>
</organism>
<proteinExistence type="predicted"/>
<evidence type="ECO:0000313" key="3">
    <source>
        <dbReference type="EMBL" id="GEX21372.1"/>
    </source>
</evidence>
<evidence type="ECO:0000256" key="2">
    <source>
        <dbReference type="SAM" id="MobiDB-lite"/>
    </source>
</evidence>
<name>A0A699H319_TANCI</name>
<dbReference type="AlphaFoldDB" id="A0A699H319"/>
<gene>
    <name evidence="3" type="ORF">Tci_293347</name>
</gene>
<sequence>MESVIICLATNRKFNFSRYILLSLVKNIEVGVPFYMFPRFVQLLVDHQLGNMSHHQDIYDNPSLTKKVFANMKRVGTGFSRIITPLFENMLVPAAEEVGQAQDDVSIPTEPSTSKPHKKHKSKKQQPKAPKDSLKFQELMDLCTRLSNKFLDLESEVIDIKSSFTDRIQTHKDRVDKLEEENRALKEKSFKTTQVDTAAPVENMEKSFKQGRMIIDMDEDEEPAKVKEVLEVVTAAKLITKAVTTVEPSTTAAQVPKVSAPRRIRGVVIQDPEETTTSVIVHTEVQSKDKGKGILIEGPKPLKGQAQIDMDEAFTRQLEADSGKKEYDDILEEYGWLQDELLQRINEEAEELKIHLQIVANDDDDVYIEATPLASKVPVVDYHIHHENNKPYYKIIRADGTYKLFLSFITLLKNFDKKDLETLWKLVKERFKTTEPKNFPDDFLLSILKIMFDKPNIKASVWKDQKGRYGLAKMILLVEKKYPLTHFTLQQMLDNVRLEVEEESEMSLELLSLMMKPGFLDSGRGVKRRKKDDVKDSQLTVDVAIQIENPTGCPNTKPNTPTNGLYGVTCLTTTLQLSTASTISNNTRHSSSHNESNTGSNQYFNIECGSKVIRDNSSKGSTVQCSLINKSYSLYESSSAEQRLAKKNELKARGTLLIALPDKHQLKFNISKDAKTLMEAIEKRRHQIEILENSAIRVENSHFDLEKQS</sequence>
<accession>A0A699H319</accession>
<feature type="region of interest" description="Disordered" evidence="2">
    <location>
        <begin position="101"/>
        <end position="133"/>
    </location>
</feature>
<protein>
    <submittedName>
        <fullName evidence="3">Uncharacterized protein</fullName>
    </submittedName>
</protein>
<feature type="compositionally biased region" description="Basic residues" evidence="2">
    <location>
        <begin position="115"/>
        <end position="126"/>
    </location>
</feature>
<keyword evidence="1" id="KW-0175">Coiled coil</keyword>
<reference evidence="3" key="1">
    <citation type="journal article" date="2019" name="Sci. Rep.">
        <title>Draft genome of Tanacetum cinerariifolium, the natural source of mosquito coil.</title>
        <authorList>
            <person name="Yamashiro T."/>
            <person name="Shiraishi A."/>
            <person name="Satake H."/>
            <person name="Nakayama K."/>
        </authorList>
    </citation>
    <scope>NUCLEOTIDE SEQUENCE</scope>
</reference>
<dbReference type="EMBL" id="BKCJ010095577">
    <property type="protein sequence ID" value="GEX21372.1"/>
    <property type="molecule type" value="Genomic_DNA"/>
</dbReference>
<comment type="caution">
    <text evidence="3">The sequence shown here is derived from an EMBL/GenBank/DDBJ whole genome shotgun (WGS) entry which is preliminary data.</text>
</comment>